<name>A0A833S2J1_9HYME</name>
<evidence type="ECO:0000313" key="2">
    <source>
        <dbReference type="Proteomes" id="UP000655588"/>
    </source>
</evidence>
<comment type="caution">
    <text evidence="1">The sequence shown here is derived from an EMBL/GenBank/DDBJ whole genome shotgun (WGS) entry which is preliminary data.</text>
</comment>
<dbReference type="AlphaFoldDB" id="A0A833S2J1"/>
<dbReference type="Proteomes" id="UP000655588">
    <property type="component" value="Unassembled WGS sequence"/>
</dbReference>
<organism evidence="1 2">
    <name type="scientific">Frieseomelitta varia</name>
    <dbReference type="NCBI Taxonomy" id="561572"/>
    <lineage>
        <taxon>Eukaryota</taxon>
        <taxon>Metazoa</taxon>
        <taxon>Ecdysozoa</taxon>
        <taxon>Arthropoda</taxon>
        <taxon>Hexapoda</taxon>
        <taxon>Insecta</taxon>
        <taxon>Pterygota</taxon>
        <taxon>Neoptera</taxon>
        <taxon>Endopterygota</taxon>
        <taxon>Hymenoptera</taxon>
        <taxon>Apocrita</taxon>
        <taxon>Aculeata</taxon>
        <taxon>Apoidea</taxon>
        <taxon>Anthophila</taxon>
        <taxon>Apidae</taxon>
        <taxon>Frieseomelitta</taxon>
    </lineage>
</organism>
<proteinExistence type="predicted"/>
<gene>
    <name evidence="1" type="ORF">E2986_10811</name>
</gene>
<keyword evidence="2" id="KW-1185">Reference proteome</keyword>
<protein>
    <submittedName>
        <fullName evidence="1">Uncharacterized protein</fullName>
    </submittedName>
</protein>
<reference evidence="1" key="1">
    <citation type="submission" date="2019-11" db="EMBL/GenBank/DDBJ databases">
        <title>The nuclear and mitochondrial genomes of Frieseomelitta varia - a highly eusocial stingless bee (Meliponini) with a permanently sterile worker caste.</title>
        <authorList>
            <person name="Freitas F.C.P."/>
            <person name="Lourenco A.P."/>
            <person name="Nunes F.M.F."/>
            <person name="Paschoal A.R."/>
            <person name="Abreu F.C.P."/>
            <person name="Barbin F.O."/>
            <person name="Bataglia L."/>
            <person name="Cardoso-Junior C.A.M."/>
            <person name="Cervoni M.S."/>
            <person name="Silva S.R."/>
            <person name="Dalarmi F."/>
            <person name="Del Lama M.A."/>
            <person name="Depintor T.S."/>
            <person name="Ferreira K.M."/>
            <person name="Goria P.S."/>
            <person name="Jaskot M.C."/>
            <person name="Lago D.C."/>
            <person name="Luna-Lucena D."/>
            <person name="Moda L.M."/>
            <person name="Nascimento L."/>
            <person name="Pedrino M."/>
            <person name="Rabico F.O."/>
            <person name="Sanches F.C."/>
            <person name="Santos D.E."/>
            <person name="Santos C.G."/>
            <person name="Vieira J."/>
            <person name="Lopes T.F."/>
            <person name="Barchuk A.R."/>
            <person name="Hartfelder K."/>
            <person name="Simoes Z.L.P."/>
            <person name="Bitondi M.M.G."/>
            <person name="Pinheiro D.G."/>
        </authorList>
    </citation>
    <scope>NUCLEOTIDE SEQUENCE</scope>
    <source>
        <strain evidence="1">USP_RPSP 00005682</strain>
        <tissue evidence="1">Whole individual</tissue>
    </source>
</reference>
<dbReference type="EMBL" id="WNWW01000318">
    <property type="protein sequence ID" value="KAF3426422.1"/>
    <property type="molecule type" value="Genomic_DNA"/>
</dbReference>
<accession>A0A833S2J1</accession>
<sequence length="124" mass="14273">MSISFRESRYITWCIQRTSKYHPESVRFATKSMDKVIDVETTTIGSRENVLRCQMRPGADLCPTSCPLLQIYSVLCVISQYQEYMAGRGTAADDYEYGVSILRVSQRKQDRDKRRKKVHLLGVG</sequence>
<evidence type="ECO:0000313" key="1">
    <source>
        <dbReference type="EMBL" id="KAF3426422.1"/>
    </source>
</evidence>